<dbReference type="OrthoDB" id="20783at2759"/>
<keyword evidence="1" id="KW-0067">ATP-binding</keyword>
<feature type="domain" description="PIPK" evidence="3">
    <location>
        <begin position="299"/>
        <end position="711"/>
    </location>
</feature>
<feature type="transmembrane region" description="Helical" evidence="2">
    <location>
        <begin position="116"/>
        <end position="137"/>
    </location>
</feature>
<dbReference type="InterPro" id="IPR002498">
    <property type="entry name" value="PInositol-4-P-4/5-kinase_core"/>
</dbReference>
<dbReference type="PANTHER" id="PTHR23086">
    <property type="entry name" value="PHOSPHATIDYLINOSITOL-4-PHOSPHATE 5-KINASE"/>
    <property type="match status" value="1"/>
</dbReference>
<accession>A0A8K1CHH2</accession>
<dbReference type="AlphaFoldDB" id="A0A8K1CHH2"/>
<reference evidence="4" key="1">
    <citation type="submission" date="2019-03" db="EMBL/GenBank/DDBJ databases">
        <title>Long read genome sequence of the mycoparasitic Pythium oligandrum ATCC 38472 isolated from sugarbeet rhizosphere.</title>
        <authorList>
            <person name="Gaulin E."/>
        </authorList>
    </citation>
    <scope>NUCLEOTIDE SEQUENCE</scope>
    <source>
        <strain evidence="4">ATCC 38472_TT</strain>
    </source>
</reference>
<comment type="caution">
    <text evidence="4">The sequence shown here is derived from an EMBL/GenBank/DDBJ whole genome shotgun (WGS) entry which is preliminary data.</text>
</comment>
<feature type="transmembrane region" description="Helical" evidence="2">
    <location>
        <begin position="161"/>
        <end position="185"/>
    </location>
</feature>
<dbReference type="Pfam" id="PF01504">
    <property type="entry name" value="PIP5K"/>
    <property type="match status" value="1"/>
</dbReference>
<keyword evidence="1" id="KW-0418">Kinase</keyword>
<evidence type="ECO:0000256" key="1">
    <source>
        <dbReference type="PROSITE-ProRule" id="PRU00781"/>
    </source>
</evidence>
<keyword evidence="2" id="KW-1133">Transmembrane helix</keyword>
<dbReference type="Gene3D" id="3.30.810.10">
    <property type="entry name" value="2-Layer Sandwich"/>
    <property type="match status" value="1"/>
</dbReference>
<keyword evidence="1" id="KW-0808">Transferase</keyword>
<dbReference type="InterPro" id="IPR027484">
    <property type="entry name" value="PInositol-4-P-5-kinase_N"/>
</dbReference>
<keyword evidence="2" id="KW-0812">Transmembrane</keyword>
<dbReference type="PROSITE" id="PS51455">
    <property type="entry name" value="PIPK"/>
    <property type="match status" value="1"/>
</dbReference>
<dbReference type="Proteomes" id="UP000794436">
    <property type="component" value="Unassembled WGS sequence"/>
</dbReference>
<gene>
    <name evidence="4" type="ORF">Poli38472_002080</name>
</gene>
<proteinExistence type="predicted"/>
<dbReference type="GO" id="GO:0005886">
    <property type="term" value="C:plasma membrane"/>
    <property type="evidence" value="ECO:0007669"/>
    <property type="project" value="TreeGrafter"/>
</dbReference>
<dbReference type="EMBL" id="SPLM01000072">
    <property type="protein sequence ID" value="TMW63139.1"/>
    <property type="molecule type" value="Genomic_DNA"/>
</dbReference>
<feature type="transmembrane region" description="Helical" evidence="2">
    <location>
        <begin position="206"/>
        <end position="224"/>
    </location>
</feature>
<dbReference type="PANTHER" id="PTHR23086:SF8">
    <property type="entry name" value="PHOSPHATIDYLINOSITOL 5-PHOSPHATE 4-KINASE, ISOFORM A"/>
    <property type="match status" value="1"/>
</dbReference>
<dbReference type="SUPFAM" id="SSF56104">
    <property type="entry name" value="SAICAR synthase-like"/>
    <property type="match status" value="1"/>
</dbReference>
<organism evidence="4 5">
    <name type="scientific">Pythium oligandrum</name>
    <name type="common">Mycoparasitic fungus</name>
    <dbReference type="NCBI Taxonomy" id="41045"/>
    <lineage>
        <taxon>Eukaryota</taxon>
        <taxon>Sar</taxon>
        <taxon>Stramenopiles</taxon>
        <taxon>Oomycota</taxon>
        <taxon>Peronosporomycetes</taxon>
        <taxon>Pythiales</taxon>
        <taxon>Pythiaceae</taxon>
        <taxon>Pythium</taxon>
    </lineage>
</organism>
<dbReference type="Gene3D" id="1.20.1070.10">
    <property type="entry name" value="Rhodopsin 7-helix transmembrane proteins"/>
    <property type="match status" value="1"/>
</dbReference>
<name>A0A8K1CHH2_PYTOL</name>
<protein>
    <recommendedName>
        <fullName evidence="3">PIPK domain-containing protein</fullName>
    </recommendedName>
</protein>
<keyword evidence="1" id="KW-0547">Nucleotide-binding</keyword>
<dbReference type="InterPro" id="IPR023610">
    <property type="entry name" value="PInositol-4/5-P-5/4-kinase"/>
</dbReference>
<evidence type="ECO:0000313" key="5">
    <source>
        <dbReference type="Proteomes" id="UP000794436"/>
    </source>
</evidence>
<evidence type="ECO:0000313" key="4">
    <source>
        <dbReference type="EMBL" id="TMW63139.1"/>
    </source>
</evidence>
<evidence type="ECO:0000259" key="3">
    <source>
        <dbReference type="PROSITE" id="PS51455"/>
    </source>
</evidence>
<dbReference type="InterPro" id="IPR027483">
    <property type="entry name" value="PInositol-4-P-4/5-kinase_C_sf"/>
</dbReference>
<dbReference type="SMART" id="SM00330">
    <property type="entry name" value="PIPKc"/>
    <property type="match status" value="1"/>
</dbReference>
<dbReference type="GO" id="GO:0016308">
    <property type="term" value="F:1-phosphatidylinositol-4-phosphate 5-kinase activity"/>
    <property type="evidence" value="ECO:0007669"/>
    <property type="project" value="TreeGrafter"/>
</dbReference>
<keyword evidence="2" id="KW-0472">Membrane</keyword>
<dbReference type="GO" id="GO:0046854">
    <property type="term" value="P:phosphatidylinositol phosphate biosynthetic process"/>
    <property type="evidence" value="ECO:0007669"/>
    <property type="project" value="TreeGrafter"/>
</dbReference>
<feature type="transmembrane region" description="Helical" evidence="2">
    <location>
        <begin position="53"/>
        <end position="70"/>
    </location>
</feature>
<keyword evidence="5" id="KW-1185">Reference proteome</keyword>
<feature type="transmembrane region" description="Helical" evidence="2">
    <location>
        <begin position="23"/>
        <end position="41"/>
    </location>
</feature>
<dbReference type="GO" id="GO:0005524">
    <property type="term" value="F:ATP binding"/>
    <property type="evidence" value="ECO:0007669"/>
    <property type="project" value="UniProtKB-UniRule"/>
</dbReference>
<dbReference type="Gene3D" id="3.30.800.10">
    <property type="entry name" value="Phosphatidylinositol Phosphate Kinase II Beta"/>
    <property type="match status" value="1"/>
</dbReference>
<dbReference type="CDD" id="cd00139">
    <property type="entry name" value="PIPKc"/>
    <property type="match status" value="1"/>
</dbReference>
<evidence type="ECO:0000256" key="2">
    <source>
        <dbReference type="SAM" id="Phobius"/>
    </source>
</evidence>
<sequence length="758" mass="85960">MLAAANVTDIYEVEFHGAETVKIIASLASILGCFFIIVTYIMFQPIRKYHPTTILWIALLGLLYHGNVVAETQSFGSCCNSAAVTQVGVVGQDMYFFVLAFRSYYSTKFPFRSTKLLLPLSHLFVWLVCAGSSYLSASLGSGIVNSFGFCWFGGFSSEGELGILLVLGIPLVVGYLVSIGLYLAATRRVRAGARNQRTNLDIMKRYLLWTFAYWIAILLIYILRHHDIVGLNSKVERSLRFIGRLLYALKGFMSALIWSSLLHTRTAFKLWRKGNWDEYVKIHDATWVLRRQTVYFATKGIQYSAQLAAGNGGDLYDSAPSGSVASQLSVLNPWNIRAGESDDNGPTLLSYQLHGTSTDQKALFRDFHPSSFQEIRRLSGIANEDYAKSFRGRAKERFSEGKSGSFLYYTGDQQFILKTCSPSEQRYLLRILPQYIAHLREHPNSYLCRYVGCHELVMEHHSVSFIVLTNILTNPNMNIDEFYDLKGSWVGRFRTASRKGTQRVCTYCGRDYVVGMSDEFCERNPIYGQGHTELSTGKDINWGGRRLRLPRDLAQQLGKQLYEDSEFLRRINSMDYSLIIGMSRYPSFTFNSEDDGAIRAMHLKPPGRQDTKDSQPVMEPDVIDTDEIVHLDDTTYAQASSPAASRARELFPNDACVVSMGIIDILTPWTFRKSLENWLRVYFKCQDKSGISCVNPSAYAERFRRNVIDVVIFGKGKRRRARAVRGQERRRQPRDNSKEFINVDFANTGGTHTTPIIQ</sequence>